<dbReference type="Proteomes" id="UP000505355">
    <property type="component" value="Chromosome"/>
</dbReference>
<protein>
    <recommendedName>
        <fullName evidence="3">DUF1795 domain-containing protein</fullName>
    </recommendedName>
</protein>
<dbReference type="KEGG" id="mmab:HQ865_09865"/>
<evidence type="ECO:0000313" key="1">
    <source>
        <dbReference type="EMBL" id="QKJ30050.1"/>
    </source>
</evidence>
<dbReference type="Gene3D" id="3.40.1000.10">
    <property type="entry name" value="Mog1/PsbP, alpha/beta/alpha sandwich"/>
    <property type="match status" value="1"/>
</dbReference>
<name>A0A7D4QJZ8_9SPHI</name>
<dbReference type="AlphaFoldDB" id="A0A7D4QJZ8"/>
<dbReference type="RefSeq" id="WP_173414740.1">
    <property type="nucleotide sequence ID" value="NZ_CP054139.1"/>
</dbReference>
<proteinExistence type="predicted"/>
<sequence length="152" mass="17462">MLNLFKKKSIMLIKHQYKNLLIDLPANWEYELEQDEQEACFDPSCQSTLRLNIIKVIPSDGASNEQNIEALTGNQQFMTTQNGYLLTKANYRDSIDSGENITLVSWRLISNAGYEKIMAVVTYTVLKKEKNSKKEKMIIHLIENSLKNSELS</sequence>
<accession>A0A7D4QJZ8</accession>
<keyword evidence="2" id="KW-1185">Reference proteome</keyword>
<evidence type="ECO:0000313" key="2">
    <source>
        <dbReference type="Proteomes" id="UP000505355"/>
    </source>
</evidence>
<reference evidence="1 2" key="1">
    <citation type="submission" date="2020-05" db="EMBL/GenBank/DDBJ databases">
        <title>Mucilaginibacter mali sp. nov.</title>
        <authorList>
            <person name="Kim H.S."/>
            <person name="Lee K.C."/>
            <person name="Suh M.K."/>
            <person name="Kim J.-S."/>
            <person name="Han K.-I."/>
            <person name="Eom M.K."/>
            <person name="Shin Y.K."/>
            <person name="Lee J.-S."/>
        </authorList>
    </citation>
    <scope>NUCLEOTIDE SEQUENCE [LARGE SCALE GENOMIC DNA]</scope>
    <source>
        <strain evidence="1 2">G2-14</strain>
    </source>
</reference>
<dbReference type="EMBL" id="CP054139">
    <property type="protein sequence ID" value="QKJ30050.1"/>
    <property type="molecule type" value="Genomic_DNA"/>
</dbReference>
<gene>
    <name evidence="1" type="ORF">HQ865_09865</name>
</gene>
<organism evidence="1 2">
    <name type="scientific">Mucilaginibacter mali</name>
    <dbReference type="NCBI Taxonomy" id="2740462"/>
    <lineage>
        <taxon>Bacteria</taxon>
        <taxon>Pseudomonadati</taxon>
        <taxon>Bacteroidota</taxon>
        <taxon>Sphingobacteriia</taxon>
        <taxon>Sphingobacteriales</taxon>
        <taxon>Sphingobacteriaceae</taxon>
        <taxon>Mucilaginibacter</taxon>
    </lineage>
</organism>
<evidence type="ECO:0008006" key="3">
    <source>
        <dbReference type="Google" id="ProtNLM"/>
    </source>
</evidence>